<accession>A0A8R1UHH7</accession>
<evidence type="ECO:0000313" key="2">
    <source>
        <dbReference type="Proteomes" id="UP000005239"/>
    </source>
</evidence>
<sequence length="351" mass="38119">MLRAVVAILLVLSCAEARVDFAFSKIYDEYDFWGQSSVTLDGLCADTCHIYASITEESRNVASKILIQTSKGFISIADIADRISPGTGGMKSELEISNQPTLTIVNGNAGLAAGPLVLYIVNKAAPNFESAEVYEGNGMARPQAYTKKNTITVMSAAPFTLRQSPAAGGSPVLGVRAGLTGFDAVSGGYDTCVDVFNLKTAPFPGFTFEINGPIVTLLYDYDQYTQQPGEITASVGISNALQLQKAGFFASAGWHGCSAKMFYKSSLYNYISPTQVNLMNETPQNVVLNVMTNADEQHAVEFFAVPTGETARVFQTNSMQLKYFTQDVITSWHQDGIVQYYFMVRYTSNIV</sequence>
<proteinExistence type="predicted"/>
<evidence type="ECO:0000313" key="1">
    <source>
        <dbReference type="EnsemblMetazoa" id="PPA29584.1"/>
    </source>
</evidence>
<dbReference type="EnsemblMetazoa" id="PPA29584.1">
    <property type="protein sequence ID" value="PPA29584.1"/>
    <property type="gene ID" value="WBGene00119138"/>
</dbReference>
<dbReference type="AlphaFoldDB" id="A0A454XV96"/>
<reference evidence="2" key="1">
    <citation type="journal article" date="2008" name="Nat. Genet.">
        <title>The Pristionchus pacificus genome provides a unique perspective on nematode lifestyle and parasitism.</title>
        <authorList>
            <person name="Dieterich C."/>
            <person name="Clifton S.W."/>
            <person name="Schuster L.N."/>
            <person name="Chinwalla A."/>
            <person name="Delehaunty K."/>
            <person name="Dinkelacker I."/>
            <person name="Fulton L."/>
            <person name="Fulton R."/>
            <person name="Godfrey J."/>
            <person name="Minx P."/>
            <person name="Mitreva M."/>
            <person name="Roeseler W."/>
            <person name="Tian H."/>
            <person name="Witte H."/>
            <person name="Yang S.P."/>
            <person name="Wilson R.K."/>
            <person name="Sommer R.J."/>
        </authorList>
    </citation>
    <scope>NUCLEOTIDE SEQUENCE [LARGE SCALE GENOMIC DNA]</scope>
    <source>
        <strain evidence="2">PS312</strain>
    </source>
</reference>
<dbReference type="Proteomes" id="UP000005239">
    <property type="component" value="Unassembled WGS sequence"/>
</dbReference>
<gene>
    <name evidence="1" type="primary">WBGene00119138</name>
</gene>
<name>A0A454XV96_PRIPA</name>
<accession>A0A454XV96</accession>
<protein>
    <submittedName>
        <fullName evidence="1">Uncharacterized protein</fullName>
    </submittedName>
</protein>
<keyword evidence="2" id="KW-1185">Reference proteome</keyword>
<organism evidence="1 2">
    <name type="scientific">Pristionchus pacificus</name>
    <name type="common">Parasitic nematode worm</name>
    <dbReference type="NCBI Taxonomy" id="54126"/>
    <lineage>
        <taxon>Eukaryota</taxon>
        <taxon>Metazoa</taxon>
        <taxon>Ecdysozoa</taxon>
        <taxon>Nematoda</taxon>
        <taxon>Chromadorea</taxon>
        <taxon>Rhabditida</taxon>
        <taxon>Rhabditina</taxon>
        <taxon>Diplogasteromorpha</taxon>
        <taxon>Diplogasteroidea</taxon>
        <taxon>Neodiplogasteridae</taxon>
        <taxon>Pristionchus</taxon>
    </lineage>
</organism>
<reference evidence="1" key="2">
    <citation type="submission" date="2022-06" db="UniProtKB">
        <authorList>
            <consortium name="EnsemblMetazoa"/>
        </authorList>
    </citation>
    <scope>IDENTIFICATION</scope>
    <source>
        <strain evidence="1">PS312</strain>
    </source>
</reference>